<dbReference type="AlphaFoldDB" id="A0A1I0AZS9"/>
<feature type="compositionally biased region" description="Acidic residues" evidence="1">
    <location>
        <begin position="28"/>
        <end position="38"/>
    </location>
</feature>
<feature type="compositionally biased region" description="Basic and acidic residues" evidence="1">
    <location>
        <begin position="39"/>
        <end position="59"/>
    </location>
</feature>
<keyword evidence="3" id="KW-1185">Reference proteome</keyword>
<proteinExistence type="predicted"/>
<dbReference type="EMBL" id="FOHE01000004">
    <property type="protein sequence ID" value="SES99969.1"/>
    <property type="molecule type" value="Genomic_DNA"/>
</dbReference>
<sequence length="59" mass="6649">MGGRDDHNKSKGHNYLAQTPKNQKADGLDIEFSEELADHEDKEAQARSRAADLRAKKKK</sequence>
<evidence type="ECO:0000313" key="3">
    <source>
        <dbReference type="Proteomes" id="UP000198618"/>
    </source>
</evidence>
<protein>
    <submittedName>
        <fullName evidence="2">YfhD-like protein</fullName>
    </submittedName>
</protein>
<evidence type="ECO:0000256" key="1">
    <source>
        <dbReference type="SAM" id="MobiDB-lite"/>
    </source>
</evidence>
<dbReference type="STRING" id="930131.SAMN05216389_104116"/>
<gene>
    <name evidence="2" type="ORF">SAMN05216389_104116</name>
</gene>
<dbReference type="Pfam" id="PF14151">
    <property type="entry name" value="YfhD"/>
    <property type="match status" value="1"/>
</dbReference>
<name>A0A1I0AZS9_9BACI</name>
<feature type="region of interest" description="Disordered" evidence="1">
    <location>
        <begin position="1"/>
        <end position="59"/>
    </location>
</feature>
<dbReference type="InterPro" id="IPR025435">
    <property type="entry name" value="YfhD-like"/>
</dbReference>
<reference evidence="2 3" key="1">
    <citation type="submission" date="2016-10" db="EMBL/GenBank/DDBJ databases">
        <authorList>
            <person name="de Groot N.N."/>
        </authorList>
    </citation>
    <scope>NUCLEOTIDE SEQUENCE [LARGE SCALE GENOMIC DNA]</scope>
    <source>
        <strain evidence="2 3">IBRC-M 10780</strain>
    </source>
</reference>
<accession>A0A1I0AZS9</accession>
<dbReference type="OrthoDB" id="2973490at2"/>
<organism evidence="2 3">
    <name type="scientific">Oceanobacillus limi</name>
    <dbReference type="NCBI Taxonomy" id="930131"/>
    <lineage>
        <taxon>Bacteria</taxon>
        <taxon>Bacillati</taxon>
        <taxon>Bacillota</taxon>
        <taxon>Bacilli</taxon>
        <taxon>Bacillales</taxon>
        <taxon>Bacillaceae</taxon>
        <taxon>Oceanobacillus</taxon>
    </lineage>
</organism>
<dbReference type="RefSeq" id="WP_090867931.1">
    <property type="nucleotide sequence ID" value="NZ_FOHE01000004.1"/>
</dbReference>
<evidence type="ECO:0000313" key="2">
    <source>
        <dbReference type="EMBL" id="SES99969.1"/>
    </source>
</evidence>
<dbReference type="Proteomes" id="UP000198618">
    <property type="component" value="Unassembled WGS sequence"/>
</dbReference>